<dbReference type="AlphaFoldDB" id="A0A0F9Q6R0"/>
<gene>
    <name evidence="1" type="ORF">LCGC14_0811800</name>
</gene>
<reference evidence="1" key="1">
    <citation type="journal article" date="2015" name="Nature">
        <title>Complex archaea that bridge the gap between prokaryotes and eukaryotes.</title>
        <authorList>
            <person name="Spang A."/>
            <person name="Saw J.H."/>
            <person name="Jorgensen S.L."/>
            <person name="Zaremba-Niedzwiedzka K."/>
            <person name="Martijn J."/>
            <person name="Lind A.E."/>
            <person name="van Eijk R."/>
            <person name="Schleper C."/>
            <person name="Guy L."/>
            <person name="Ettema T.J."/>
        </authorList>
    </citation>
    <scope>NUCLEOTIDE SEQUENCE</scope>
</reference>
<protein>
    <submittedName>
        <fullName evidence="1">Uncharacterized protein</fullName>
    </submittedName>
</protein>
<dbReference type="EMBL" id="LAZR01002237">
    <property type="protein sequence ID" value="KKN32657.1"/>
    <property type="molecule type" value="Genomic_DNA"/>
</dbReference>
<name>A0A0F9Q6R0_9ZZZZ</name>
<comment type="caution">
    <text evidence="1">The sequence shown here is derived from an EMBL/GenBank/DDBJ whole genome shotgun (WGS) entry which is preliminary data.</text>
</comment>
<proteinExistence type="predicted"/>
<organism evidence="1">
    <name type="scientific">marine sediment metagenome</name>
    <dbReference type="NCBI Taxonomy" id="412755"/>
    <lineage>
        <taxon>unclassified sequences</taxon>
        <taxon>metagenomes</taxon>
        <taxon>ecological metagenomes</taxon>
    </lineage>
</organism>
<accession>A0A0F9Q6R0</accession>
<evidence type="ECO:0000313" key="1">
    <source>
        <dbReference type="EMBL" id="KKN32657.1"/>
    </source>
</evidence>
<sequence>MPGWTGQWNLDSEIINDWERKKAEYVAAHGYRITIPGLDDIFHLPFDQPMTEEEEDIWKRRAFGELSEARYNTLKEMKARKRERYLDMLGSPIPSILEHRATILTAIDDIQDAMYTMAVLQALAATVTPPPVSVALLGAAGWLMIGSTCLNLITGILAPEQGSLNRKREKDRLSKDNPFSKKANVRQVKNLTKVSAIFPALIQGLQTTDNLFGIGVSLGGVMNLPFAMGYGLAKYWDGSTVKVYAPYSVRQKFHNDVGKATRATEILMSIPHETDDEEMTGWLLAANACMQAQRSLSAEWNPLEQVQLVQGVKEDAPTPEHVLIREIIEEEDPEGFTAVGWPSTGELTSFPITRARYTYETATNNLVAYCERQKFSQLGLAGAMAASQSSMYAMEALEGPDTVDYNYTAVNKITHALLDLGYGAPDGLTDDQKDCFLGWLDDHESVGTTPTIPETLSYVKNNCGWEFIRP</sequence>